<feature type="transmembrane region" description="Helical" evidence="1">
    <location>
        <begin position="383"/>
        <end position="402"/>
    </location>
</feature>
<name>A0A1U6ID86_9SPHN</name>
<keyword evidence="1" id="KW-0472">Membrane</keyword>
<dbReference type="Pfam" id="PF03929">
    <property type="entry name" value="PepSY_TM"/>
    <property type="match status" value="1"/>
</dbReference>
<proteinExistence type="predicted"/>
<keyword evidence="1" id="KW-0812">Transmembrane</keyword>
<accession>A0A1U6ID86</accession>
<evidence type="ECO:0000256" key="1">
    <source>
        <dbReference type="SAM" id="Phobius"/>
    </source>
</evidence>
<evidence type="ECO:0000313" key="2">
    <source>
        <dbReference type="EMBL" id="SLK05981.1"/>
    </source>
</evidence>
<feature type="transmembrane region" description="Helical" evidence="1">
    <location>
        <begin position="340"/>
        <end position="362"/>
    </location>
</feature>
<feature type="transmembrane region" description="Helical" evidence="1">
    <location>
        <begin position="204"/>
        <end position="224"/>
    </location>
</feature>
<dbReference type="Proteomes" id="UP000190989">
    <property type="component" value="Unassembled WGS sequence"/>
</dbReference>
<dbReference type="STRING" id="428990.SAMN06295987_105280"/>
<dbReference type="PANTHER" id="PTHR34219:SF8">
    <property type="entry name" value="PEPSY DOMAIN-CONTAINING PROTEIN"/>
    <property type="match status" value="1"/>
</dbReference>
<keyword evidence="1" id="KW-1133">Transmembrane helix</keyword>
<dbReference type="RefSeq" id="WP_079731155.1">
    <property type="nucleotide sequence ID" value="NZ_FVZE01000005.1"/>
</dbReference>
<gene>
    <name evidence="2" type="ORF">SAMN06295987_105280</name>
</gene>
<organism evidence="2 3">
    <name type="scientific">Novosphingobium mathurense</name>
    <dbReference type="NCBI Taxonomy" id="428990"/>
    <lineage>
        <taxon>Bacteria</taxon>
        <taxon>Pseudomonadati</taxon>
        <taxon>Pseudomonadota</taxon>
        <taxon>Alphaproteobacteria</taxon>
        <taxon>Sphingomonadales</taxon>
        <taxon>Sphingomonadaceae</taxon>
        <taxon>Novosphingobium</taxon>
    </lineage>
</organism>
<dbReference type="PANTHER" id="PTHR34219">
    <property type="entry name" value="IRON-REGULATED INNER MEMBRANE PROTEIN-RELATED"/>
    <property type="match status" value="1"/>
</dbReference>
<dbReference type="EMBL" id="FVZE01000005">
    <property type="protein sequence ID" value="SLK05981.1"/>
    <property type="molecule type" value="Genomic_DNA"/>
</dbReference>
<dbReference type="AlphaFoldDB" id="A0A1U6ID86"/>
<dbReference type="InterPro" id="IPR005625">
    <property type="entry name" value="PepSY-ass_TM"/>
</dbReference>
<reference evidence="3" key="1">
    <citation type="submission" date="2017-02" db="EMBL/GenBank/DDBJ databases">
        <authorList>
            <person name="Varghese N."/>
            <person name="Submissions S."/>
        </authorList>
    </citation>
    <scope>NUCLEOTIDE SEQUENCE [LARGE SCALE GENOMIC DNA]</scope>
    <source>
        <strain evidence="3">SM117</strain>
    </source>
</reference>
<feature type="transmembrane region" description="Helical" evidence="1">
    <location>
        <begin position="149"/>
        <end position="172"/>
    </location>
</feature>
<keyword evidence="3" id="KW-1185">Reference proteome</keyword>
<evidence type="ECO:0000313" key="3">
    <source>
        <dbReference type="Proteomes" id="UP000190989"/>
    </source>
</evidence>
<sequence length="409" mass="45119">MATVAVTGAQAKCQGKRSLWWRVHQWAGLQLSLFLAFILATGTIATLSHEIDWLLTPAMQVAPQQSPPASWGRLAASAREAAGDARIEWIYAPSEPWFAVEAVAARSNGERFRIQIDPWTAQVRGLTPWFNAQRLFRELHRSLMLPTAIGVPIVTMLAFPLLASIVTAFWVYKKWWRGFFRVPRRRKDRRNDGRRFTGDLHRFVGLWSLWFVALIGVTGVWYFVEKMGGAAPVPRPSEVLAPAQASGAPLDTLVTKARQEFPDLRINSIGFPKGQPGGVVVMGQAKALLVRERANAVMLDPDREAVVEVVRGEELSLHQRISEAADPLHFGTWGGLTTRIAWFLCGAALTGLAVTGVLIYALRLRQEATARSSGGVLAAMWRGMGVMAWPSLALLILAFALIPTKLIGE</sequence>
<protein>
    <submittedName>
        <fullName evidence="2">Uncharacterized iron-regulated membrane protein</fullName>
    </submittedName>
</protein>
<feature type="transmembrane region" description="Helical" evidence="1">
    <location>
        <begin position="26"/>
        <end position="47"/>
    </location>
</feature>